<dbReference type="GO" id="GO:0005737">
    <property type="term" value="C:cytoplasm"/>
    <property type="evidence" value="ECO:0007669"/>
    <property type="project" value="UniProtKB-SubCell"/>
</dbReference>
<dbReference type="Gene3D" id="3.40.50.620">
    <property type="entry name" value="HUPs"/>
    <property type="match status" value="1"/>
</dbReference>
<evidence type="ECO:0000256" key="4">
    <source>
        <dbReference type="ARBA" id="ARBA00022694"/>
    </source>
</evidence>
<dbReference type="Pfam" id="PF09179">
    <property type="entry name" value="TilS"/>
    <property type="match status" value="1"/>
</dbReference>
<dbReference type="Proteomes" id="UP000465712">
    <property type="component" value="Unassembled WGS sequence"/>
</dbReference>
<dbReference type="InterPro" id="IPR012094">
    <property type="entry name" value="tRNA_Ile_lys_synt"/>
</dbReference>
<evidence type="ECO:0000256" key="2">
    <source>
        <dbReference type="ARBA" id="ARBA00022490"/>
    </source>
</evidence>
<dbReference type="PANTHER" id="PTHR43033">
    <property type="entry name" value="TRNA(ILE)-LYSIDINE SYNTHASE-RELATED"/>
    <property type="match status" value="1"/>
</dbReference>
<proteinExistence type="inferred from homology"/>
<keyword evidence="4 8" id="KW-0819">tRNA processing</keyword>
<dbReference type="RefSeq" id="WP_161444702.1">
    <property type="nucleotide sequence ID" value="NZ_WXWV01000205.1"/>
</dbReference>
<evidence type="ECO:0000259" key="9">
    <source>
        <dbReference type="SMART" id="SM00977"/>
    </source>
</evidence>
<comment type="subcellular location">
    <subcellularLocation>
        <location evidence="1 8">Cytoplasm</location>
    </subcellularLocation>
</comment>
<dbReference type="Pfam" id="PF01171">
    <property type="entry name" value="ATP_bind_3"/>
    <property type="match status" value="1"/>
</dbReference>
<protein>
    <recommendedName>
        <fullName evidence="8">tRNA(Ile)-lysidine synthase</fullName>
        <ecNumber evidence="8">6.3.4.19</ecNumber>
    </recommendedName>
    <alternativeName>
        <fullName evidence="8">tRNA(Ile)-2-lysyl-cytidine synthase</fullName>
    </alternativeName>
    <alternativeName>
        <fullName evidence="8">tRNA(Ile)-lysidine synthetase</fullName>
    </alternativeName>
</protein>
<dbReference type="EMBL" id="WXWW01000158">
    <property type="protein sequence ID" value="NAW65587.1"/>
    <property type="molecule type" value="Genomic_DNA"/>
</dbReference>
<accession>A0A7X4WBY6</accession>
<dbReference type="SUPFAM" id="SSF56037">
    <property type="entry name" value="PheT/TilS domain"/>
    <property type="match status" value="1"/>
</dbReference>
<keyword evidence="3 8" id="KW-0436">Ligase</keyword>
<dbReference type="GO" id="GO:0006400">
    <property type="term" value="P:tRNA modification"/>
    <property type="evidence" value="ECO:0007669"/>
    <property type="project" value="UniProtKB-UniRule"/>
</dbReference>
<keyword evidence="5 8" id="KW-0547">Nucleotide-binding</keyword>
<evidence type="ECO:0000256" key="3">
    <source>
        <dbReference type="ARBA" id="ARBA00022598"/>
    </source>
</evidence>
<evidence type="ECO:0000313" key="10">
    <source>
        <dbReference type="EMBL" id="NAW65587.1"/>
    </source>
</evidence>
<comment type="function">
    <text evidence="8">Ligates lysine onto the cytidine present at position 34 of the AUA codon-specific tRNA(Ile) that contains the anticodon CAU, in an ATP-dependent manner. Cytidine is converted to lysidine, thus changing the amino acid specificity of the tRNA from methionine to isoleucine.</text>
</comment>
<evidence type="ECO:0000313" key="11">
    <source>
        <dbReference type="Proteomes" id="UP000465712"/>
    </source>
</evidence>
<dbReference type="SUPFAM" id="SSF52402">
    <property type="entry name" value="Adenine nucleotide alpha hydrolases-like"/>
    <property type="match status" value="1"/>
</dbReference>
<dbReference type="Pfam" id="PF11734">
    <property type="entry name" value="TilS_C"/>
    <property type="match status" value="1"/>
</dbReference>
<comment type="similarity">
    <text evidence="8">Belongs to the tRNA(Ile)-lysidine synthase family.</text>
</comment>
<dbReference type="HAMAP" id="MF_01161">
    <property type="entry name" value="tRNA_Ile_lys_synt"/>
    <property type="match status" value="1"/>
</dbReference>
<sequence length="436" mass="49035">MLFTHFSDTLLRLCPQPSQFVLALSGGLDSRVLLHLLSRFIQKHPHYQALAVHVHHGLSPNADRWLAQCEAWAKNDALTLHCERVSVQSGSRISLEQAAREVRYQALARHVQSQEYLLTAQHADDQLETVLLALKRGSGPAGLAAMPEVKPFANGLHLRPLLDVSRAELQAYANEHQLEWVDDESNQDRRFDRNFLRLDIVPALTSRWPGLRQAVARSAALCGEQQSLLESLLADKLHQMSAPDGSIDLSAVTDERQGRALVRLWLQRQDLPVPSKAQLEQIWQAVCLARDDANPCVSLTGYEVRRYQSRLYAVRPRQDVTKWQSAMTLDTPCTLPASLGVITLSSHSDGKLRRPEPGERVWVAFDPSGVQAKPLGRAGRRKLKKLFQEYGVPSWQRRQTPLLFYGDKLAAVAGLFVVEGFEGNECELVWKCDHLH</sequence>
<keyword evidence="2 8" id="KW-0963">Cytoplasm</keyword>
<dbReference type="CDD" id="cd01992">
    <property type="entry name" value="TilS_N"/>
    <property type="match status" value="1"/>
</dbReference>
<comment type="caution">
    <text evidence="10">The sequence shown here is derived from an EMBL/GenBank/DDBJ whole genome shotgun (WGS) entry which is preliminary data.</text>
</comment>
<evidence type="ECO:0000256" key="5">
    <source>
        <dbReference type="ARBA" id="ARBA00022741"/>
    </source>
</evidence>
<comment type="domain">
    <text evidence="8">The N-terminal region contains the highly conserved SGGXDS motif, predicted to be a P-loop motif involved in ATP binding.</text>
</comment>
<dbReference type="EC" id="6.3.4.19" evidence="8"/>
<dbReference type="Gene3D" id="1.20.59.20">
    <property type="match status" value="1"/>
</dbReference>
<dbReference type="GO" id="GO:0005524">
    <property type="term" value="F:ATP binding"/>
    <property type="evidence" value="ECO:0007669"/>
    <property type="project" value="UniProtKB-UniRule"/>
</dbReference>
<evidence type="ECO:0000256" key="8">
    <source>
        <dbReference type="HAMAP-Rule" id="MF_01161"/>
    </source>
</evidence>
<feature type="domain" description="Lysidine-tRNA(Ile) synthetase C-terminal" evidence="9">
    <location>
        <begin position="361"/>
        <end position="430"/>
    </location>
</feature>
<dbReference type="SUPFAM" id="SSF82829">
    <property type="entry name" value="MesJ substrate recognition domain-like"/>
    <property type="match status" value="1"/>
</dbReference>
<evidence type="ECO:0000256" key="7">
    <source>
        <dbReference type="ARBA" id="ARBA00048539"/>
    </source>
</evidence>
<name>A0A7X4WBY6_9GAMM</name>
<dbReference type="SMART" id="SM00977">
    <property type="entry name" value="TilS_C"/>
    <property type="match status" value="1"/>
</dbReference>
<evidence type="ECO:0000256" key="1">
    <source>
        <dbReference type="ARBA" id="ARBA00004496"/>
    </source>
</evidence>
<dbReference type="AlphaFoldDB" id="A0A7X4WBY6"/>
<dbReference type="InterPro" id="IPR012796">
    <property type="entry name" value="Lysidine-tRNA-synth_C"/>
</dbReference>
<feature type="binding site" evidence="8">
    <location>
        <begin position="25"/>
        <end position="30"/>
    </location>
    <ligand>
        <name>ATP</name>
        <dbReference type="ChEBI" id="CHEBI:30616"/>
    </ligand>
</feature>
<dbReference type="InterPro" id="IPR012795">
    <property type="entry name" value="tRNA_Ile_lys_synt_N"/>
</dbReference>
<dbReference type="InterPro" id="IPR014729">
    <property type="entry name" value="Rossmann-like_a/b/a_fold"/>
</dbReference>
<comment type="catalytic activity">
    <reaction evidence="7 8">
        <text>cytidine(34) in tRNA(Ile2) + L-lysine + ATP = lysidine(34) in tRNA(Ile2) + AMP + diphosphate + H(+)</text>
        <dbReference type="Rhea" id="RHEA:43744"/>
        <dbReference type="Rhea" id="RHEA-COMP:10625"/>
        <dbReference type="Rhea" id="RHEA-COMP:10670"/>
        <dbReference type="ChEBI" id="CHEBI:15378"/>
        <dbReference type="ChEBI" id="CHEBI:30616"/>
        <dbReference type="ChEBI" id="CHEBI:32551"/>
        <dbReference type="ChEBI" id="CHEBI:33019"/>
        <dbReference type="ChEBI" id="CHEBI:82748"/>
        <dbReference type="ChEBI" id="CHEBI:83665"/>
        <dbReference type="ChEBI" id="CHEBI:456215"/>
        <dbReference type="EC" id="6.3.4.19"/>
    </reaction>
</comment>
<dbReference type="InterPro" id="IPR011063">
    <property type="entry name" value="TilS/TtcA_N"/>
</dbReference>
<dbReference type="PANTHER" id="PTHR43033:SF1">
    <property type="entry name" value="TRNA(ILE)-LYSIDINE SYNTHASE-RELATED"/>
    <property type="match status" value="1"/>
</dbReference>
<dbReference type="InterPro" id="IPR015262">
    <property type="entry name" value="tRNA_Ile_lys_synt_subst-bd"/>
</dbReference>
<keyword evidence="6 8" id="KW-0067">ATP-binding</keyword>
<evidence type="ECO:0000256" key="6">
    <source>
        <dbReference type="ARBA" id="ARBA00022840"/>
    </source>
</evidence>
<dbReference type="NCBIfam" id="TIGR02432">
    <property type="entry name" value="lysidine_TilS_N"/>
    <property type="match status" value="1"/>
</dbReference>
<dbReference type="GO" id="GO:0032267">
    <property type="term" value="F:tRNA(Ile)-lysidine synthase activity"/>
    <property type="evidence" value="ECO:0007669"/>
    <property type="project" value="UniProtKB-EC"/>
</dbReference>
<gene>
    <name evidence="8 10" type="primary">tilS</name>
    <name evidence="10" type="ORF">CAG72_10195</name>
</gene>
<organism evidence="10 11">
    <name type="scientific">Photobacterium halotolerans</name>
    <dbReference type="NCBI Taxonomy" id="265726"/>
    <lineage>
        <taxon>Bacteria</taxon>
        <taxon>Pseudomonadati</taxon>
        <taxon>Pseudomonadota</taxon>
        <taxon>Gammaproteobacteria</taxon>
        <taxon>Vibrionales</taxon>
        <taxon>Vibrionaceae</taxon>
        <taxon>Photobacterium</taxon>
    </lineage>
</organism>
<reference evidence="10 11" key="1">
    <citation type="submission" date="2017-05" db="EMBL/GenBank/DDBJ databases">
        <title>High clonality and local adaptation shapes Vibrionaceae linages within an endangered oasis.</title>
        <authorList>
            <person name="Vazquez-Rosas-Landa M."/>
        </authorList>
    </citation>
    <scope>NUCLEOTIDE SEQUENCE [LARGE SCALE GENOMIC DNA]</scope>
    <source>
        <strain evidence="10 11">P46_P4S1P180</strain>
    </source>
</reference>
<dbReference type="NCBIfam" id="TIGR02433">
    <property type="entry name" value="lysidine_TilS_C"/>
    <property type="match status" value="1"/>
</dbReference>